<feature type="region of interest" description="Disordered" evidence="1">
    <location>
        <begin position="770"/>
        <end position="802"/>
    </location>
</feature>
<feature type="region of interest" description="Disordered" evidence="1">
    <location>
        <begin position="577"/>
        <end position="612"/>
    </location>
</feature>
<feature type="compositionally biased region" description="Low complexity" evidence="1">
    <location>
        <begin position="596"/>
        <end position="611"/>
    </location>
</feature>
<feature type="non-terminal residue" evidence="2">
    <location>
        <position position="986"/>
    </location>
</feature>
<keyword evidence="3" id="KW-1185">Reference proteome</keyword>
<sequence length="986" mass="108629">MGPVFCMCSRLSHTLKNDGLTLNQDLHNIDLLGGQHSTRYYLLLQPALSFGTTDDVHKMANALDDVAKHPPLLPHSLAGPSSQYKIVVAAVVVPVPPTGTTTAAAAALFSHIVSLAFTTIQSAFAPVLTTMCELSHLLALTFTNLWTGNSNFAPFYTSSALTVAYQSSLSQPNSPLRFTILLIVLTQIVLTHDLKYSRSPSAFKNDLNSDSHMQKSSSLPPKNLLSPCLMFTTHSSVHSRKKNNFSKFDSGSRFLDLKLSLKKKCRSTYDQLEDSWSSILVREISFGCCHRPQQILIPLELEYDVRQYWSNKKKMRHQMSKRSMMDAPTNTIFTFIDRELTAQANDKDVTEVALAELYAYVHSLPDSAKKRRLIKQFNHASGPGTPTLNHTFQKKQRSLGDSIKCHVDRKILKNVKKLLLFSPNGSNFFFSEEFHPSPSSSRSSELRMFRRNPHTGTPDLLKAKSLDDLTSPNRSYMGFAPSTSSIDAALPSTVNPLFNPNSHYITNSKRSHLISNSSDILKDSLGFATPDNDGEPLSPLSIPPFTPENTYSALQMSNLTGIGNETPTASTFQFSKIDNNGKENATPWNSYGSTFTTPNATATPTNPNDADSPITQAVLRSSIPQMVIMTPRSRCPIIANSNSSLHNIPIPEETNENTSQKSPVIANPAAKFLSPEKPTYRPLIDSSNLVRKSTTSLHSIEEDGEDTIDSRSMGSMDELHVSKRSRWSGSSLRRTLSNASSTTTSLFGNFYRHLSTSSLVQLASRLTSHVTLPDQENDSNDEDMRQPDEFGSSEDMKIEQDESDALNQSLSNVFKSYLISRSVVLTDNPIDLSMDDISNDIEGECDLSYDSDGDDMGRDSAYDSQPSSISASREVSKASLISQDSALGLCKTDELSESLLYCLDGNNPLSSSASSSFIEEFQPGTDVSLLQENLETGENGDLFSCSPNGRRLSILKNKQGTPVRLQDKERNTSSGSARSVFFETSF</sequence>
<evidence type="ECO:0000313" key="2">
    <source>
        <dbReference type="EMBL" id="CAL4065999.1"/>
    </source>
</evidence>
<dbReference type="AlphaFoldDB" id="A0AAV2PYN4"/>
<evidence type="ECO:0000313" key="3">
    <source>
        <dbReference type="Proteomes" id="UP001497623"/>
    </source>
</evidence>
<feature type="region of interest" description="Disordered" evidence="1">
    <location>
        <begin position="843"/>
        <end position="870"/>
    </location>
</feature>
<feature type="compositionally biased region" description="Polar residues" evidence="1">
    <location>
        <begin position="577"/>
        <end position="595"/>
    </location>
</feature>
<dbReference type="Proteomes" id="UP001497623">
    <property type="component" value="Unassembled WGS sequence"/>
</dbReference>
<protein>
    <submittedName>
        <fullName evidence="2">Uncharacterized protein</fullName>
    </submittedName>
</protein>
<name>A0AAV2PYN4_MEGNR</name>
<proteinExistence type="predicted"/>
<feature type="compositionally biased region" description="Basic and acidic residues" evidence="1">
    <location>
        <begin position="782"/>
        <end position="800"/>
    </location>
</feature>
<feature type="region of interest" description="Disordered" evidence="1">
    <location>
        <begin position="693"/>
        <end position="724"/>
    </location>
</feature>
<evidence type="ECO:0000256" key="1">
    <source>
        <dbReference type="SAM" id="MobiDB-lite"/>
    </source>
</evidence>
<feature type="compositionally biased region" description="Acidic residues" evidence="1">
    <location>
        <begin position="843"/>
        <end position="854"/>
    </location>
</feature>
<gene>
    <name evidence="2" type="ORF">MNOR_LOCUS5246</name>
</gene>
<reference evidence="2 3" key="1">
    <citation type="submission" date="2024-05" db="EMBL/GenBank/DDBJ databases">
        <authorList>
            <person name="Wallberg A."/>
        </authorList>
    </citation>
    <scope>NUCLEOTIDE SEQUENCE [LARGE SCALE GENOMIC DNA]</scope>
</reference>
<organism evidence="2 3">
    <name type="scientific">Meganyctiphanes norvegica</name>
    <name type="common">Northern krill</name>
    <name type="synonym">Thysanopoda norvegica</name>
    <dbReference type="NCBI Taxonomy" id="48144"/>
    <lineage>
        <taxon>Eukaryota</taxon>
        <taxon>Metazoa</taxon>
        <taxon>Ecdysozoa</taxon>
        <taxon>Arthropoda</taxon>
        <taxon>Crustacea</taxon>
        <taxon>Multicrustacea</taxon>
        <taxon>Malacostraca</taxon>
        <taxon>Eumalacostraca</taxon>
        <taxon>Eucarida</taxon>
        <taxon>Euphausiacea</taxon>
        <taxon>Euphausiidae</taxon>
        <taxon>Meganyctiphanes</taxon>
    </lineage>
</organism>
<comment type="caution">
    <text evidence="2">The sequence shown here is derived from an EMBL/GenBank/DDBJ whole genome shotgun (WGS) entry which is preliminary data.</text>
</comment>
<accession>A0AAV2PYN4</accession>
<dbReference type="EMBL" id="CAXKWB010001997">
    <property type="protein sequence ID" value="CAL4065999.1"/>
    <property type="molecule type" value="Genomic_DNA"/>
</dbReference>